<keyword evidence="8" id="KW-0156">Chromatin regulator</keyword>
<name>A0A9U8EGK0_BIOGL</name>
<feature type="region of interest" description="Disordered" evidence="13">
    <location>
        <begin position="68"/>
        <end position="192"/>
    </location>
</feature>
<dbReference type="InterPro" id="IPR001214">
    <property type="entry name" value="SET_dom"/>
</dbReference>
<dbReference type="SUPFAM" id="SSF82199">
    <property type="entry name" value="SET domain"/>
    <property type="match status" value="1"/>
</dbReference>
<dbReference type="RefSeq" id="XP_013085667.2">
    <property type="nucleotide sequence ID" value="XM_013230213.2"/>
</dbReference>
<keyword evidence="9" id="KW-0805">Transcription regulation</keyword>
<evidence type="ECO:0000256" key="12">
    <source>
        <dbReference type="ARBA" id="ARBA00047784"/>
    </source>
</evidence>
<protein>
    <recommendedName>
        <fullName evidence="3">[histone H4]-lysine(20) N-methyltransferase</fullName>
        <ecNumber evidence="3">2.1.1.361</ecNumber>
    </recommendedName>
</protein>
<evidence type="ECO:0000256" key="8">
    <source>
        <dbReference type="ARBA" id="ARBA00022853"/>
    </source>
</evidence>
<evidence type="ECO:0000256" key="5">
    <source>
        <dbReference type="ARBA" id="ARBA00022603"/>
    </source>
</evidence>
<dbReference type="InterPro" id="IPR047266">
    <property type="entry name" value="KMT5A-like_SET"/>
</dbReference>
<evidence type="ECO:0000256" key="9">
    <source>
        <dbReference type="ARBA" id="ARBA00023015"/>
    </source>
</evidence>
<evidence type="ECO:0000313" key="15">
    <source>
        <dbReference type="Proteomes" id="UP001165740"/>
    </source>
</evidence>
<dbReference type="GeneID" id="106070335"/>
<accession>A0A9U8EGK0</accession>
<evidence type="ECO:0000256" key="2">
    <source>
        <dbReference type="ARBA" id="ARBA00004286"/>
    </source>
</evidence>
<organism evidence="15 16">
    <name type="scientific">Biomphalaria glabrata</name>
    <name type="common">Bloodfluke planorb</name>
    <name type="synonym">Freshwater snail</name>
    <dbReference type="NCBI Taxonomy" id="6526"/>
    <lineage>
        <taxon>Eukaryota</taxon>
        <taxon>Metazoa</taxon>
        <taxon>Spiralia</taxon>
        <taxon>Lophotrochozoa</taxon>
        <taxon>Mollusca</taxon>
        <taxon>Gastropoda</taxon>
        <taxon>Heterobranchia</taxon>
        <taxon>Euthyneura</taxon>
        <taxon>Panpulmonata</taxon>
        <taxon>Hygrophila</taxon>
        <taxon>Lymnaeoidea</taxon>
        <taxon>Planorbidae</taxon>
        <taxon>Biomphalaria</taxon>
    </lineage>
</organism>
<comment type="subcellular location">
    <subcellularLocation>
        <location evidence="2">Chromosome</location>
    </subcellularLocation>
    <subcellularLocation>
        <location evidence="1">Nucleus</location>
    </subcellularLocation>
</comment>
<dbReference type="InterPro" id="IPR016858">
    <property type="entry name" value="KMT5A-like"/>
</dbReference>
<keyword evidence="11" id="KW-0539">Nucleus</keyword>
<dbReference type="GO" id="GO:0006357">
    <property type="term" value="P:regulation of transcription by RNA polymerase II"/>
    <property type="evidence" value="ECO:0007669"/>
    <property type="project" value="TreeGrafter"/>
</dbReference>
<dbReference type="AlphaFoldDB" id="A0A9U8EGK0"/>
<dbReference type="PROSITE" id="PS50280">
    <property type="entry name" value="SET"/>
    <property type="match status" value="1"/>
</dbReference>
<dbReference type="SMART" id="SM00317">
    <property type="entry name" value="SET"/>
    <property type="match status" value="1"/>
</dbReference>
<dbReference type="Pfam" id="PF00856">
    <property type="entry name" value="SET"/>
    <property type="match status" value="1"/>
</dbReference>
<evidence type="ECO:0000256" key="10">
    <source>
        <dbReference type="ARBA" id="ARBA00023163"/>
    </source>
</evidence>
<dbReference type="Gene3D" id="2.170.270.10">
    <property type="entry name" value="SET domain"/>
    <property type="match status" value="1"/>
</dbReference>
<dbReference type="GO" id="GO:0032259">
    <property type="term" value="P:methylation"/>
    <property type="evidence" value="ECO:0007669"/>
    <property type="project" value="UniProtKB-KW"/>
</dbReference>
<evidence type="ECO:0000256" key="6">
    <source>
        <dbReference type="ARBA" id="ARBA00022679"/>
    </source>
</evidence>
<dbReference type="InterPro" id="IPR051760">
    <property type="entry name" value="KMT5A"/>
</dbReference>
<sequence>MKDQDTSRGNEPLFSLSKPTMTTTRTKKNKETKEKKVSPLYPPTPDSSPCSVEETESITQTEILSTTDKIMNNKALPSPPMTKRDTPAAAVCSAEMKPPITTPEVTSSGDDPADKNEPCVNISKESKSDMGSRKQRPINKTVGSVPEAVSPSVPKEKVRRAVASSDSGQQTVKPKPARKKKTQPEQVQKNTITNYYQVRRSGRQTKSEIEKVKQHQLEQQILGHCEDGLEIKYFENKGRGVIATKNFQKGDFVVEYAGDLIDPETAKLREEKYGETPEVGCYMYYFRCASKQYCIDATAESQYLGRLLNHSKAGNCCTRAVMIDKKPYLYLVASRDILTGEELTYDYGDRRKEAIEQHPWLKL</sequence>
<dbReference type="GO" id="GO:0005634">
    <property type="term" value="C:nucleus"/>
    <property type="evidence" value="ECO:0007669"/>
    <property type="project" value="UniProtKB-SubCell"/>
</dbReference>
<dbReference type="PROSITE" id="PS51571">
    <property type="entry name" value="SAM_MT43_PR_SET"/>
    <property type="match status" value="1"/>
</dbReference>
<dbReference type="OrthoDB" id="5560686at2759"/>
<evidence type="ECO:0000259" key="14">
    <source>
        <dbReference type="PROSITE" id="PS50280"/>
    </source>
</evidence>
<dbReference type="CDD" id="cd10528">
    <property type="entry name" value="SET_SETD8"/>
    <property type="match status" value="1"/>
</dbReference>
<evidence type="ECO:0000256" key="1">
    <source>
        <dbReference type="ARBA" id="ARBA00004123"/>
    </source>
</evidence>
<dbReference type="EC" id="2.1.1.361" evidence="3"/>
<evidence type="ECO:0000313" key="16">
    <source>
        <dbReference type="RefSeq" id="XP_013085667.2"/>
    </source>
</evidence>
<keyword evidence="5" id="KW-0489">Methyltransferase</keyword>
<dbReference type="PANTHER" id="PTHR46167:SF1">
    <property type="entry name" value="N-LYSINE METHYLTRANSFERASE KMT5A"/>
    <property type="match status" value="1"/>
</dbReference>
<keyword evidence="4" id="KW-0158">Chromosome</keyword>
<feature type="domain" description="SET" evidence="14">
    <location>
        <begin position="227"/>
        <end position="348"/>
    </location>
</feature>
<proteinExistence type="predicted"/>
<dbReference type="GO" id="GO:0043516">
    <property type="term" value="P:regulation of DNA damage response, signal transduction by p53 class mediator"/>
    <property type="evidence" value="ECO:0007669"/>
    <property type="project" value="TreeGrafter"/>
</dbReference>
<keyword evidence="10" id="KW-0804">Transcription</keyword>
<evidence type="ECO:0000256" key="7">
    <source>
        <dbReference type="ARBA" id="ARBA00022691"/>
    </source>
</evidence>
<dbReference type="GO" id="GO:0005700">
    <property type="term" value="C:polytene chromosome"/>
    <property type="evidence" value="ECO:0007669"/>
    <property type="project" value="TreeGrafter"/>
</dbReference>
<gene>
    <name evidence="16" type="primary">LOC106070335</name>
</gene>
<dbReference type="GO" id="GO:0140944">
    <property type="term" value="F:histone H4K20 monomethyltransferase activity"/>
    <property type="evidence" value="ECO:0007669"/>
    <property type="project" value="UniProtKB-EC"/>
</dbReference>
<dbReference type="Proteomes" id="UP001165740">
    <property type="component" value="Chromosome 12"/>
</dbReference>
<feature type="region of interest" description="Disordered" evidence="13">
    <location>
        <begin position="1"/>
        <end position="54"/>
    </location>
</feature>
<keyword evidence="15" id="KW-1185">Reference proteome</keyword>
<keyword evidence="6" id="KW-0808">Transferase</keyword>
<dbReference type="KEGG" id="bgt:106070335"/>
<dbReference type="PANTHER" id="PTHR46167">
    <property type="entry name" value="N-LYSINE METHYLTRANSFERASE KMT5A"/>
    <property type="match status" value="1"/>
</dbReference>
<evidence type="ECO:0000256" key="4">
    <source>
        <dbReference type="ARBA" id="ARBA00022454"/>
    </source>
</evidence>
<comment type="catalytic activity">
    <reaction evidence="12">
        <text>L-lysyl(20)-[histone H4] + S-adenosyl-L-methionine = N(6)-methyl-L-lysyl(20)-[histone H4] + S-adenosyl-L-homocysteine + H(+)</text>
        <dbReference type="Rhea" id="RHEA:60344"/>
        <dbReference type="Rhea" id="RHEA-COMP:15554"/>
        <dbReference type="Rhea" id="RHEA-COMP:15555"/>
        <dbReference type="ChEBI" id="CHEBI:15378"/>
        <dbReference type="ChEBI" id="CHEBI:29969"/>
        <dbReference type="ChEBI" id="CHEBI:57856"/>
        <dbReference type="ChEBI" id="CHEBI:59789"/>
        <dbReference type="ChEBI" id="CHEBI:61929"/>
        <dbReference type="EC" id="2.1.1.361"/>
    </reaction>
</comment>
<evidence type="ECO:0000256" key="13">
    <source>
        <dbReference type="SAM" id="MobiDB-lite"/>
    </source>
</evidence>
<dbReference type="InterPro" id="IPR046341">
    <property type="entry name" value="SET_dom_sf"/>
</dbReference>
<reference evidence="16" key="1">
    <citation type="submission" date="2025-08" db="UniProtKB">
        <authorList>
            <consortium name="RefSeq"/>
        </authorList>
    </citation>
    <scope>IDENTIFICATION</scope>
</reference>
<evidence type="ECO:0000256" key="11">
    <source>
        <dbReference type="ARBA" id="ARBA00023242"/>
    </source>
</evidence>
<keyword evidence="7" id="KW-0949">S-adenosyl-L-methionine</keyword>
<evidence type="ECO:0000256" key="3">
    <source>
        <dbReference type="ARBA" id="ARBA00012187"/>
    </source>
</evidence>